<name>A0AAE0GVN2_9CHLO</name>
<dbReference type="Proteomes" id="UP001190700">
    <property type="component" value="Unassembled WGS sequence"/>
</dbReference>
<dbReference type="PANTHER" id="PTHR35478">
    <property type="entry name" value="ZINC FINGER FYVE DOMAIN PROTEIN"/>
    <property type="match status" value="1"/>
</dbReference>
<dbReference type="EMBL" id="LGRX02002083">
    <property type="protein sequence ID" value="KAK3284936.1"/>
    <property type="molecule type" value="Genomic_DNA"/>
</dbReference>
<protein>
    <submittedName>
        <fullName evidence="2">Uncharacterized protein</fullName>
    </submittedName>
</protein>
<proteinExistence type="predicted"/>
<evidence type="ECO:0000256" key="1">
    <source>
        <dbReference type="SAM" id="MobiDB-lite"/>
    </source>
</evidence>
<evidence type="ECO:0000313" key="3">
    <source>
        <dbReference type="Proteomes" id="UP001190700"/>
    </source>
</evidence>
<evidence type="ECO:0000313" key="2">
    <source>
        <dbReference type="EMBL" id="KAK3284936.1"/>
    </source>
</evidence>
<keyword evidence="3" id="KW-1185">Reference proteome</keyword>
<organism evidence="2 3">
    <name type="scientific">Cymbomonas tetramitiformis</name>
    <dbReference type="NCBI Taxonomy" id="36881"/>
    <lineage>
        <taxon>Eukaryota</taxon>
        <taxon>Viridiplantae</taxon>
        <taxon>Chlorophyta</taxon>
        <taxon>Pyramimonadophyceae</taxon>
        <taxon>Pyramimonadales</taxon>
        <taxon>Pyramimonadaceae</taxon>
        <taxon>Cymbomonas</taxon>
    </lineage>
</organism>
<reference evidence="2 3" key="1">
    <citation type="journal article" date="2015" name="Genome Biol. Evol.">
        <title>Comparative Genomics of a Bacterivorous Green Alga Reveals Evolutionary Causalities and Consequences of Phago-Mixotrophic Mode of Nutrition.</title>
        <authorList>
            <person name="Burns J.A."/>
            <person name="Paasch A."/>
            <person name="Narechania A."/>
            <person name="Kim E."/>
        </authorList>
    </citation>
    <scope>NUCLEOTIDE SEQUENCE [LARGE SCALE GENOMIC DNA]</scope>
    <source>
        <strain evidence="2 3">PLY_AMNH</strain>
    </source>
</reference>
<dbReference type="PANTHER" id="PTHR35478:SF1">
    <property type="entry name" value="ZINC FINGER FYVE DOMAIN-CONTAINING PROTEIN 26"/>
    <property type="match status" value="1"/>
</dbReference>
<comment type="caution">
    <text evidence="2">The sequence shown here is derived from an EMBL/GenBank/DDBJ whole genome shotgun (WGS) entry which is preliminary data.</text>
</comment>
<sequence>MVDSDVLAVLFSNHLALGQFALARATLRDLHNTDPERCADVLRTAIDNPPPDHWLVSDTIPHAESLAWHCAGEYRALVEDAEIDTPDAKIGGAEFDVLLSLIGKPSFTEPEENSGSAEALPTEDERTLRALFRYHWHPKCASNKHQVEVTQVHDVSQCHAALEALISLQPLLVATMREVSFRQRGISKLPVRAHAAVDAPLDRLDGAIQRLQLKIILRLAKEGQLDITATRLRLDPVMKVSLSAPPLKPSFGSLLEPSLAAPPLKPSFGSLQEPSLAAPLLEPSPAAPP</sequence>
<feature type="compositionally biased region" description="Low complexity" evidence="1">
    <location>
        <begin position="273"/>
        <end position="289"/>
    </location>
</feature>
<feature type="region of interest" description="Disordered" evidence="1">
    <location>
        <begin position="265"/>
        <end position="289"/>
    </location>
</feature>
<gene>
    <name evidence="2" type="ORF">CYMTET_7437</name>
</gene>
<accession>A0AAE0GVN2</accession>
<dbReference type="AlphaFoldDB" id="A0AAE0GVN2"/>